<dbReference type="InterPro" id="IPR001873">
    <property type="entry name" value="ENaC"/>
</dbReference>
<keyword evidence="4 13" id="KW-0894">Sodium channel</keyword>
<evidence type="ECO:0000313" key="17">
    <source>
        <dbReference type="Proteomes" id="UP001432027"/>
    </source>
</evidence>
<keyword evidence="5 13" id="KW-0812">Transmembrane</keyword>
<organism evidence="16 17">
    <name type="scientific">Pristionchus entomophagus</name>
    <dbReference type="NCBI Taxonomy" id="358040"/>
    <lineage>
        <taxon>Eukaryota</taxon>
        <taxon>Metazoa</taxon>
        <taxon>Ecdysozoa</taxon>
        <taxon>Nematoda</taxon>
        <taxon>Chromadorea</taxon>
        <taxon>Rhabditida</taxon>
        <taxon>Rhabditina</taxon>
        <taxon>Diplogasteromorpha</taxon>
        <taxon>Diplogasteroidea</taxon>
        <taxon>Neodiplogasteridae</taxon>
        <taxon>Pristionchus</taxon>
    </lineage>
</organism>
<evidence type="ECO:0000256" key="7">
    <source>
        <dbReference type="ARBA" id="ARBA00023053"/>
    </source>
</evidence>
<keyword evidence="9 14" id="KW-0472">Membrane</keyword>
<evidence type="ECO:0000256" key="4">
    <source>
        <dbReference type="ARBA" id="ARBA00022461"/>
    </source>
</evidence>
<evidence type="ECO:0000256" key="11">
    <source>
        <dbReference type="ARBA" id="ARBA00023201"/>
    </source>
</evidence>
<comment type="subcellular location">
    <subcellularLocation>
        <location evidence="1">Membrane</location>
        <topology evidence="1">Multi-pass membrane protein</topology>
    </subcellularLocation>
</comment>
<dbReference type="Gene3D" id="1.10.287.770">
    <property type="entry name" value="YojJ-like"/>
    <property type="match status" value="1"/>
</dbReference>
<evidence type="ECO:0000256" key="6">
    <source>
        <dbReference type="ARBA" id="ARBA00022989"/>
    </source>
</evidence>
<dbReference type="PANTHER" id="PTHR11690:SF177">
    <property type="entry name" value="EGF-LIKE DOMAIN-CONTAINING PROTEIN"/>
    <property type="match status" value="1"/>
</dbReference>
<keyword evidence="6 14" id="KW-1133">Transmembrane helix</keyword>
<evidence type="ECO:0000259" key="15">
    <source>
        <dbReference type="PROSITE" id="PS01186"/>
    </source>
</evidence>
<dbReference type="PANTHER" id="PTHR11690">
    <property type="entry name" value="AMILORIDE-SENSITIVE SODIUM CHANNEL-RELATED"/>
    <property type="match status" value="1"/>
</dbReference>
<name>A0AAV5TDQ8_9BILA</name>
<gene>
    <name evidence="16" type="ORF">PENTCL1PPCAC_13103</name>
</gene>
<feature type="non-terminal residue" evidence="16">
    <location>
        <position position="1"/>
    </location>
</feature>
<comment type="caution">
    <text evidence="16">The sequence shown here is derived from an EMBL/GenBank/DDBJ whole genome shotgun (WGS) entry which is preliminary data.</text>
</comment>
<dbReference type="AlphaFoldDB" id="A0AAV5TDQ8"/>
<protein>
    <recommendedName>
        <fullName evidence="15">EGF-like domain-containing protein</fullName>
    </recommendedName>
</protein>
<reference evidence="16" key="1">
    <citation type="submission" date="2023-10" db="EMBL/GenBank/DDBJ databases">
        <title>Genome assembly of Pristionchus species.</title>
        <authorList>
            <person name="Yoshida K."/>
            <person name="Sommer R.J."/>
        </authorList>
    </citation>
    <scope>NUCLEOTIDE SEQUENCE</scope>
    <source>
        <strain evidence="16">RS0144</strain>
    </source>
</reference>
<feature type="transmembrane region" description="Helical" evidence="14">
    <location>
        <begin position="420"/>
        <end position="443"/>
    </location>
</feature>
<evidence type="ECO:0000256" key="5">
    <source>
        <dbReference type="ARBA" id="ARBA00022692"/>
    </source>
</evidence>
<keyword evidence="11 13" id="KW-0739">Sodium transport</keyword>
<evidence type="ECO:0000256" key="1">
    <source>
        <dbReference type="ARBA" id="ARBA00004141"/>
    </source>
</evidence>
<feature type="non-terminal residue" evidence="16">
    <location>
        <position position="449"/>
    </location>
</feature>
<dbReference type="GO" id="GO:0005886">
    <property type="term" value="C:plasma membrane"/>
    <property type="evidence" value="ECO:0007669"/>
    <property type="project" value="TreeGrafter"/>
</dbReference>
<evidence type="ECO:0000256" key="13">
    <source>
        <dbReference type="RuleBase" id="RU000679"/>
    </source>
</evidence>
<evidence type="ECO:0000256" key="12">
    <source>
        <dbReference type="ARBA" id="ARBA00023303"/>
    </source>
</evidence>
<dbReference type="InterPro" id="IPR000742">
    <property type="entry name" value="EGF"/>
</dbReference>
<keyword evidence="17" id="KW-1185">Reference proteome</keyword>
<evidence type="ECO:0000256" key="3">
    <source>
        <dbReference type="ARBA" id="ARBA00022448"/>
    </source>
</evidence>
<dbReference type="EMBL" id="BTSX01000003">
    <property type="protein sequence ID" value="GMS90928.1"/>
    <property type="molecule type" value="Genomic_DNA"/>
</dbReference>
<keyword evidence="3 13" id="KW-0813">Transport</keyword>
<sequence length="449" mass="48903">TVAPASTTVAPAATTVAPASTTVAPAATTVAPAATTVAPAATTVAPAATTVAPAATTLVASTKAATSAATTSTTAPTTTTTAYKGRCGQYRADDGTPYTNRCVTRDTAATCSMDTTKPYCTCTAGWTDKYCTVDTNAFYNLGGNGTDKLIEVIRICKTSPAHLIASLPVLLSFLTDEQRMEMSYKVEEMILDASYEEKKLNIRDSFTLFNDPSLGNCFTFNHFNSTSLFKARGPGARYGMHTYIHPIGQNVYIESVKHTIRPGSEDQLAMKMHRFTRLHGLFSHCAKNKAAAQSFYFSGDYSVDGCFRSCHQDSVYASCGCMDPSYSRKQGVKACKFEQLACIDAMSVRRGDPYYWPECKCPQPCQEEEYRYETSKAMQFESRSTNSSRTSEVKIFFVMLEVYVNVEEWTFPFSEMLGQIGGFAGVLLGICVVFVIELFLLVVRICSIG</sequence>
<keyword evidence="7" id="KW-0915">Sodium</keyword>
<evidence type="ECO:0000313" key="16">
    <source>
        <dbReference type="EMBL" id="GMS90928.1"/>
    </source>
</evidence>
<evidence type="ECO:0000256" key="8">
    <source>
        <dbReference type="ARBA" id="ARBA00023065"/>
    </source>
</evidence>
<accession>A0AAV5TDQ8</accession>
<dbReference type="Gene3D" id="2.60.470.10">
    <property type="entry name" value="Acid-sensing ion channels like domains"/>
    <property type="match status" value="1"/>
</dbReference>
<proteinExistence type="inferred from homology"/>
<dbReference type="Pfam" id="PF00858">
    <property type="entry name" value="ASC"/>
    <property type="match status" value="1"/>
</dbReference>
<keyword evidence="8 13" id="KW-0406">Ion transport</keyword>
<dbReference type="Proteomes" id="UP001432027">
    <property type="component" value="Unassembled WGS sequence"/>
</dbReference>
<comment type="similarity">
    <text evidence="2 13">Belongs to the amiloride-sensitive sodium channel (TC 1.A.6) family.</text>
</comment>
<feature type="domain" description="EGF-like" evidence="15">
    <location>
        <begin position="120"/>
        <end position="131"/>
    </location>
</feature>
<keyword evidence="10" id="KW-0325">Glycoprotein</keyword>
<evidence type="ECO:0000256" key="9">
    <source>
        <dbReference type="ARBA" id="ARBA00023136"/>
    </source>
</evidence>
<evidence type="ECO:0000256" key="2">
    <source>
        <dbReference type="ARBA" id="ARBA00007193"/>
    </source>
</evidence>
<evidence type="ECO:0000256" key="10">
    <source>
        <dbReference type="ARBA" id="ARBA00023180"/>
    </source>
</evidence>
<dbReference type="PROSITE" id="PS01186">
    <property type="entry name" value="EGF_2"/>
    <property type="match status" value="1"/>
</dbReference>
<dbReference type="GO" id="GO:0015280">
    <property type="term" value="F:ligand-gated sodium channel activity"/>
    <property type="evidence" value="ECO:0007669"/>
    <property type="project" value="TreeGrafter"/>
</dbReference>
<keyword evidence="12 13" id="KW-0407">Ion channel</keyword>
<evidence type="ECO:0000256" key="14">
    <source>
        <dbReference type="SAM" id="Phobius"/>
    </source>
</evidence>